<reference evidence="2 3" key="1">
    <citation type="journal article" date="2019" name="Int. J. Syst. Evol. Microbiol.">
        <title>The Global Catalogue of Microorganisms (GCM) 10K type strain sequencing project: providing services to taxonomists for standard genome sequencing and annotation.</title>
        <authorList>
            <consortium name="The Broad Institute Genomics Platform"/>
            <consortium name="The Broad Institute Genome Sequencing Center for Infectious Disease"/>
            <person name="Wu L."/>
            <person name="Ma J."/>
        </authorList>
    </citation>
    <scope>NUCLEOTIDE SEQUENCE [LARGE SCALE GENOMIC DNA]</scope>
    <source>
        <strain evidence="2 3">JCM 15910</strain>
    </source>
</reference>
<dbReference type="Proteomes" id="UP001500738">
    <property type="component" value="Unassembled WGS sequence"/>
</dbReference>
<dbReference type="RefSeq" id="WP_215355173.1">
    <property type="nucleotide sequence ID" value="NZ_BAAAFE010000010.1"/>
</dbReference>
<feature type="signal peptide" evidence="1">
    <location>
        <begin position="1"/>
        <end position="18"/>
    </location>
</feature>
<gene>
    <name evidence="2" type="ORF">GCM10009115_32860</name>
</gene>
<dbReference type="EMBL" id="BAAAFE010000010">
    <property type="protein sequence ID" value="GAA0866940.1"/>
    <property type="molecule type" value="Genomic_DNA"/>
</dbReference>
<evidence type="ECO:0000256" key="1">
    <source>
        <dbReference type="SAM" id="SignalP"/>
    </source>
</evidence>
<feature type="chain" id="PRO_5047435787" evidence="1">
    <location>
        <begin position="19"/>
        <end position="203"/>
    </location>
</feature>
<sequence>MRANLPAMRALLIPSALAAAFIATPAAAQSGCAAPSAADIAPLVPIEPEAAAEPAPLAPLAADSPWRTRFEAAADELLPALRSGDWQSKLGGRWLGEADRQAVAALLADRCAAFAPLLGSGKPLERRILGWAIPASYSPDDRAEIAARPEAEALVCWSAASGGVWPATAAEADNRAARPYACVRIAYSVRGGVPRWRAFVERG</sequence>
<protein>
    <submittedName>
        <fullName evidence="2">Uncharacterized protein</fullName>
    </submittedName>
</protein>
<comment type="caution">
    <text evidence="2">The sequence shown here is derived from an EMBL/GenBank/DDBJ whole genome shotgun (WGS) entry which is preliminary data.</text>
</comment>
<name>A0ABN1MC23_9SPHN</name>
<organism evidence="2 3">
    <name type="scientific">Sphingopyxis soli</name>
    <dbReference type="NCBI Taxonomy" id="592051"/>
    <lineage>
        <taxon>Bacteria</taxon>
        <taxon>Pseudomonadati</taxon>
        <taxon>Pseudomonadota</taxon>
        <taxon>Alphaproteobacteria</taxon>
        <taxon>Sphingomonadales</taxon>
        <taxon>Sphingomonadaceae</taxon>
        <taxon>Sphingopyxis</taxon>
    </lineage>
</organism>
<evidence type="ECO:0000313" key="3">
    <source>
        <dbReference type="Proteomes" id="UP001500738"/>
    </source>
</evidence>
<accession>A0ABN1MC23</accession>
<proteinExistence type="predicted"/>
<evidence type="ECO:0000313" key="2">
    <source>
        <dbReference type="EMBL" id="GAA0866940.1"/>
    </source>
</evidence>
<keyword evidence="1" id="KW-0732">Signal</keyword>
<keyword evidence="3" id="KW-1185">Reference proteome</keyword>